<protein>
    <submittedName>
        <fullName evidence="2">Uncharacterized protein</fullName>
    </submittedName>
</protein>
<accession>A0A2Z3HB12</accession>
<dbReference type="OrthoDB" id="9805202at2"/>
<evidence type="ECO:0000313" key="3">
    <source>
        <dbReference type="Proteomes" id="UP000245802"/>
    </source>
</evidence>
<keyword evidence="3" id="KW-1185">Reference proteome</keyword>
<evidence type="ECO:0000256" key="1">
    <source>
        <dbReference type="SAM" id="MobiDB-lite"/>
    </source>
</evidence>
<dbReference type="Proteomes" id="UP000245802">
    <property type="component" value="Chromosome"/>
</dbReference>
<organism evidence="2 3">
    <name type="scientific">Gemmata obscuriglobus</name>
    <dbReference type="NCBI Taxonomy" id="114"/>
    <lineage>
        <taxon>Bacteria</taxon>
        <taxon>Pseudomonadati</taxon>
        <taxon>Planctomycetota</taxon>
        <taxon>Planctomycetia</taxon>
        <taxon>Gemmatales</taxon>
        <taxon>Gemmataceae</taxon>
        <taxon>Gemmata</taxon>
    </lineage>
</organism>
<feature type="region of interest" description="Disordered" evidence="1">
    <location>
        <begin position="177"/>
        <end position="198"/>
    </location>
</feature>
<feature type="region of interest" description="Disordered" evidence="1">
    <location>
        <begin position="1"/>
        <end position="60"/>
    </location>
</feature>
<dbReference type="RefSeq" id="WP_010045923.1">
    <property type="nucleotide sequence ID" value="NZ_CP025958.1"/>
</dbReference>
<proteinExistence type="predicted"/>
<dbReference type="KEGG" id="gog:C1280_29405"/>
<dbReference type="EMBL" id="CP025958">
    <property type="protein sequence ID" value="AWM40697.1"/>
    <property type="molecule type" value="Genomic_DNA"/>
</dbReference>
<dbReference type="AlphaFoldDB" id="A0A2Z3HB12"/>
<sequence length="295" mass="32018">MQEYVPGGCARAADGARRQPRRGRSAGRGAGRAAGSGCYAPGAEKYRGLGPGADKGLRKQAAEEYYRPPRLDYFKDTDAVGSSGGDGAQPLARSGAAIKGRNAWTIWAAGNEAWWDGLARYGYGTIDLPWLPAPGHRDARFARTWLVNEPGTRLPFEGEDAQTYRVRFARPIRPDDGPCRVLPGDAPEKRPPHVGYRPAVDGEKWYDASSYDPSERKHPDEYPVYGYPTGVVVLRLFPIPRGTPINALACIGPETPLANKPDRLSAPGAEFLKCRDVKPGDTNEDAKARGARTSI</sequence>
<gene>
    <name evidence="2" type="ORF">C1280_29405</name>
</gene>
<evidence type="ECO:0000313" key="2">
    <source>
        <dbReference type="EMBL" id="AWM40697.1"/>
    </source>
</evidence>
<name>A0A2Z3HB12_9BACT</name>
<reference evidence="2 3" key="1">
    <citation type="submission" date="2018-01" db="EMBL/GenBank/DDBJ databases">
        <title>G. obscuriglobus.</title>
        <authorList>
            <person name="Franke J."/>
            <person name="Blomberg W."/>
            <person name="Selmecki A."/>
        </authorList>
    </citation>
    <scope>NUCLEOTIDE SEQUENCE [LARGE SCALE GENOMIC DNA]</scope>
    <source>
        <strain evidence="2 3">DSM 5831</strain>
    </source>
</reference>